<keyword evidence="1" id="KW-0678">Repressor</keyword>
<name>A0A9W5UQL9_9ACTN</name>
<dbReference type="InterPro" id="IPR000843">
    <property type="entry name" value="HTH_LacI"/>
</dbReference>
<dbReference type="CDD" id="cd01392">
    <property type="entry name" value="HTH_LacI"/>
    <property type="match status" value="1"/>
</dbReference>
<dbReference type="PROSITE" id="PS50932">
    <property type="entry name" value="HTH_LACI_2"/>
    <property type="match status" value="1"/>
</dbReference>
<feature type="domain" description="HTH lacI-type" evidence="5">
    <location>
        <begin position="8"/>
        <end position="66"/>
    </location>
</feature>
<dbReference type="AlphaFoldDB" id="A0A9W5UQL9"/>
<evidence type="ECO:0000256" key="2">
    <source>
        <dbReference type="ARBA" id="ARBA00023015"/>
    </source>
</evidence>
<dbReference type="GO" id="GO:0003700">
    <property type="term" value="F:DNA-binding transcription factor activity"/>
    <property type="evidence" value="ECO:0007669"/>
    <property type="project" value="TreeGrafter"/>
</dbReference>
<dbReference type="EMBL" id="BOPD01000010">
    <property type="protein sequence ID" value="GIJ32546.1"/>
    <property type="molecule type" value="Genomic_DNA"/>
</dbReference>
<evidence type="ECO:0000313" key="6">
    <source>
        <dbReference type="EMBL" id="GIJ32546.1"/>
    </source>
</evidence>
<evidence type="ECO:0000259" key="5">
    <source>
        <dbReference type="PROSITE" id="PS50932"/>
    </source>
</evidence>
<dbReference type="CDD" id="cd06267">
    <property type="entry name" value="PBP1_LacI_sugar_binding-like"/>
    <property type="match status" value="1"/>
</dbReference>
<gene>
    <name evidence="6" type="ORF">Vse01_16940</name>
</gene>
<protein>
    <submittedName>
        <fullName evidence="6">LacI family transcriptional regulator</fullName>
    </submittedName>
</protein>
<dbReference type="Pfam" id="PF13377">
    <property type="entry name" value="Peripla_BP_3"/>
    <property type="match status" value="1"/>
</dbReference>
<evidence type="ECO:0000256" key="3">
    <source>
        <dbReference type="ARBA" id="ARBA00023125"/>
    </source>
</evidence>
<dbReference type="GO" id="GO:0000976">
    <property type="term" value="F:transcription cis-regulatory region binding"/>
    <property type="evidence" value="ECO:0007669"/>
    <property type="project" value="TreeGrafter"/>
</dbReference>
<dbReference type="InterPro" id="IPR010982">
    <property type="entry name" value="Lambda_DNA-bd_dom_sf"/>
</dbReference>
<dbReference type="Pfam" id="PF00356">
    <property type="entry name" value="LacI"/>
    <property type="match status" value="1"/>
</dbReference>
<keyword evidence="3" id="KW-0238">DNA-binding</keyword>
<keyword evidence="7" id="KW-1185">Reference proteome</keyword>
<dbReference type="SMART" id="SM00354">
    <property type="entry name" value="HTH_LACI"/>
    <property type="match status" value="1"/>
</dbReference>
<sequence length="343" mass="36803">MTGSRRRVTQQDIARMTGVSQATVSLVLNGRDDGSVRIAPETRERVLGAIRATGYVADPVARRLAARHNRIIGVFTYEPVFPAGTGDFYHPFLVGIEESAERLGCDLLLLTSAPVTDGRRRIFHDDNRLRLADGCVLLGRSLDRDELGRLVAEGQPFVSVGRRDDAGGPVPYVGADYAAATADVVRRALDAGHTRLAYLGQGAGPESHTDRFAGYRTALDAAGLPTRHEPTDRSPADLLDTLLDTGVTAVVVEEYADGVSLANAAVERGRTVPADLSILALGDPTRPTTSDLEFTGFRIPRREMGWQAVEVLTGLLAGVPGTVTQRLLPCQPVDGVTLLPPRH</sequence>
<proteinExistence type="predicted"/>
<dbReference type="Proteomes" id="UP000607311">
    <property type="component" value="Unassembled WGS sequence"/>
</dbReference>
<evidence type="ECO:0000256" key="4">
    <source>
        <dbReference type="ARBA" id="ARBA00023163"/>
    </source>
</evidence>
<evidence type="ECO:0000313" key="7">
    <source>
        <dbReference type="Proteomes" id="UP000607311"/>
    </source>
</evidence>
<dbReference type="Gene3D" id="3.40.50.2300">
    <property type="match status" value="2"/>
</dbReference>
<dbReference type="InterPro" id="IPR046335">
    <property type="entry name" value="LacI/GalR-like_sensor"/>
</dbReference>
<dbReference type="SUPFAM" id="SSF53822">
    <property type="entry name" value="Periplasmic binding protein-like I"/>
    <property type="match status" value="1"/>
</dbReference>
<keyword evidence="2" id="KW-0805">Transcription regulation</keyword>
<dbReference type="InterPro" id="IPR028082">
    <property type="entry name" value="Peripla_BP_I"/>
</dbReference>
<organism evidence="6 7">
    <name type="scientific">Micromonospora sediminimaris</name>
    <dbReference type="NCBI Taxonomy" id="547162"/>
    <lineage>
        <taxon>Bacteria</taxon>
        <taxon>Bacillati</taxon>
        <taxon>Actinomycetota</taxon>
        <taxon>Actinomycetes</taxon>
        <taxon>Micromonosporales</taxon>
        <taxon>Micromonosporaceae</taxon>
        <taxon>Micromonospora</taxon>
    </lineage>
</organism>
<dbReference type="PANTHER" id="PTHR30146:SF148">
    <property type="entry name" value="HTH-TYPE TRANSCRIPTIONAL REPRESSOR PURR-RELATED"/>
    <property type="match status" value="1"/>
</dbReference>
<keyword evidence="4" id="KW-0804">Transcription</keyword>
<dbReference type="SUPFAM" id="SSF47413">
    <property type="entry name" value="lambda repressor-like DNA-binding domains"/>
    <property type="match status" value="1"/>
</dbReference>
<accession>A0A9W5UQL9</accession>
<evidence type="ECO:0000256" key="1">
    <source>
        <dbReference type="ARBA" id="ARBA00022491"/>
    </source>
</evidence>
<reference evidence="6" key="1">
    <citation type="submission" date="2021-01" db="EMBL/GenBank/DDBJ databases">
        <title>Whole genome shotgun sequence of Verrucosispora sediminis NBRC 107745.</title>
        <authorList>
            <person name="Komaki H."/>
            <person name="Tamura T."/>
        </authorList>
    </citation>
    <scope>NUCLEOTIDE SEQUENCE</scope>
    <source>
        <strain evidence="6">NBRC 107745</strain>
    </source>
</reference>
<dbReference type="Gene3D" id="1.10.260.40">
    <property type="entry name" value="lambda repressor-like DNA-binding domains"/>
    <property type="match status" value="1"/>
</dbReference>
<dbReference type="PANTHER" id="PTHR30146">
    <property type="entry name" value="LACI-RELATED TRANSCRIPTIONAL REPRESSOR"/>
    <property type="match status" value="1"/>
</dbReference>
<dbReference type="OrthoDB" id="9790412at2"/>
<comment type="caution">
    <text evidence="6">The sequence shown here is derived from an EMBL/GenBank/DDBJ whole genome shotgun (WGS) entry which is preliminary data.</text>
</comment>